<name>A0A934NCX1_9BACT</name>
<gene>
    <name evidence="2" type="ORF">JF922_06995</name>
</gene>
<keyword evidence="3" id="KW-1185">Reference proteome</keyword>
<evidence type="ECO:0000313" key="2">
    <source>
        <dbReference type="EMBL" id="MBJ7597817.1"/>
    </source>
</evidence>
<dbReference type="Proteomes" id="UP000612893">
    <property type="component" value="Unassembled WGS sequence"/>
</dbReference>
<dbReference type="AlphaFoldDB" id="A0A934NCX1"/>
<comment type="caution">
    <text evidence="2">The sequence shown here is derived from an EMBL/GenBank/DDBJ whole genome shotgun (WGS) entry which is preliminary data.</text>
</comment>
<accession>A0A934NCX1</accession>
<reference evidence="2" key="1">
    <citation type="submission" date="2020-10" db="EMBL/GenBank/DDBJ databases">
        <title>Ca. Dormibacterota MAGs.</title>
        <authorList>
            <person name="Montgomery K."/>
        </authorList>
    </citation>
    <scope>NUCLEOTIDE SEQUENCE [LARGE SCALE GENOMIC DNA]</scope>
    <source>
        <strain evidence="2">SC8812_S17_10</strain>
    </source>
</reference>
<evidence type="ECO:0000256" key="1">
    <source>
        <dbReference type="SAM" id="SignalP"/>
    </source>
</evidence>
<feature type="chain" id="PRO_5036813355" evidence="1">
    <location>
        <begin position="19"/>
        <end position="373"/>
    </location>
</feature>
<evidence type="ECO:0000313" key="3">
    <source>
        <dbReference type="Proteomes" id="UP000612893"/>
    </source>
</evidence>
<feature type="signal peptide" evidence="1">
    <location>
        <begin position="1"/>
        <end position="18"/>
    </location>
</feature>
<proteinExistence type="predicted"/>
<keyword evidence="1" id="KW-0732">Signal</keyword>
<protein>
    <submittedName>
        <fullName evidence="2">Uncharacterized protein</fullName>
    </submittedName>
</protein>
<sequence>MSVGYRSLWAAILMLTYAAVSLDTASAVDPAPIHPRPAPSNCPVVYQKDLIQQAVLTKYNFGAKCGRIGGNGPYASQPQLQKITLIDGTLCEIRYDASVTFQDFPGYMSASWTSPTGVHREMHIGPYLDGAVISTAAIKASTNSVYAAYVRSGIIQNNDCQPQGALRTLCWEGGNSQDPCTYTEFYPLTRDQSPPPSVAPYIAQVMAELKAQPGTINSLPNPKGLVNLPTCFWLENLGVPEEQDYSLVLAGPPDPSGRQIFYTYLIRLFFGGVDWNFDDPLGNTETAPHPACGQHPQLTAHSYQLISEKRGNDDGKYQVTAREKYQLTVDMYWADSYKTHHESIDPGVQLPIVISTDPAYHQFIGQVEGIPVG</sequence>
<organism evidence="2 3">
    <name type="scientific">Candidatus Nephthysia bennettiae</name>
    <dbReference type="NCBI Taxonomy" id="3127016"/>
    <lineage>
        <taxon>Bacteria</taxon>
        <taxon>Bacillati</taxon>
        <taxon>Candidatus Dormiibacterota</taxon>
        <taxon>Candidatus Dormibacteria</taxon>
        <taxon>Candidatus Dormibacterales</taxon>
        <taxon>Candidatus Dormibacteraceae</taxon>
        <taxon>Candidatus Nephthysia</taxon>
    </lineage>
</organism>
<dbReference type="EMBL" id="JAEKNR010000082">
    <property type="protein sequence ID" value="MBJ7597817.1"/>
    <property type="molecule type" value="Genomic_DNA"/>
</dbReference>